<gene>
    <name evidence="2" type="ORF">A1OK_08245</name>
</gene>
<keyword evidence="3" id="KW-1185">Reference proteome</keyword>
<reference evidence="2 3" key="1">
    <citation type="journal article" date="2012" name="Science">
        <title>Ecological populations of bacteria act as socially cohesive units of antibiotic production and resistance.</title>
        <authorList>
            <person name="Cordero O.X."/>
            <person name="Wildschutte H."/>
            <person name="Kirkup B."/>
            <person name="Proehl S."/>
            <person name="Ngo L."/>
            <person name="Hussain F."/>
            <person name="Le Roux F."/>
            <person name="Mincer T."/>
            <person name="Polz M.F."/>
        </authorList>
    </citation>
    <scope>NUCLEOTIDE SEQUENCE [LARGE SCALE GENOMIC DNA]</scope>
    <source>
        <strain evidence="2 3">FF-454</strain>
    </source>
</reference>
<proteinExistence type="predicted"/>
<dbReference type="AlphaFoldDB" id="A0A1E5C8E3"/>
<evidence type="ECO:0000256" key="1">
    <source>
        <dbReference type="SAM" id="SignalP"/>
    </source>
</evidence>
<comment type="caution">
    <text evidence="2">The sequence shown here is derived from an EMBL/GenBank/DDBJ whole genome shotgun (WGS) entry which is preliminary data.</text>
</comment>
<feature type="signal peptide" evidence="1">
    <location>
        <begin position="1"/>
        <end position="22"/>
    </location>
</feature>
<dbReference type="RefSeq" id="WP_016960334.1">
    <property type="nucleotide sequence ID" value="NZ_AJWN02000043.1"/>
</dbReference>
<protein>
    <recommendedName>
        <fullName evidence="4">MSHA biogenesis protein MshQ</fullName>
    </recommendedName>
</protein>
<dbReference type="EMBL" id="AJWN02000043">
    <property type="protein sequence ID" value="OEE61739.1"/>
    <property type="molecule type" value="Genomic_DNA"/>
</dbReference>
<sequence length="727" mass="77198">MKMINTLCVAGSAVLWSGIATAAFNDAGTEYSTAETKNYVWNEALEPIELVNSILCFTAQFNVTEFANEGPYLVLADEGACFDDSDDGSTGQSSGASNTPSYLKAVANVTRESDSSPLIANVWIPEMASGSGEQAIRFKAVISEGASSTDPFGQFTFNFEFFDNFTDLSPQGGGEVLTVDSLAGSIGFTLYESSQQGASTYTQSASVVMSSDRSDGIALTSSGNGGAYALTFSADNVLLQNASDFDSLPYKSGDNSGTCLSRTLFDSDVHRYDLYNASTGAQIGVNAGFPIRYASANNANYDSYGYIGYWGLWSEVEGAVTNGETIVKDDGGTQTPYTVVTAPGRLIKNTVKTLNLSDARGVSFSYWDSTVFSDSTFDQWVVKYLTAAQDSVGSDGFYKTGKLSWGQNGPTITAFGPTQIVLSSNESLYMYSEQLGGEVKYLQGKTALTYYEQSFINGSETGSGELLNGGSVTLYCYDNCPIGTLDLSDLTNWSGASSPFETASGPHNFTFSTTGGNLLTLVSANSSEPVRYNASLTQSNIDSTPHSWGVRSGPMVTSTVSNSYDIYDPAIVTEYYVWETGLQPWNQLTAIQDGSGDVVSFDKPLQFTYSHSNANDRSGSAGTFAGQTFLLNYGGNGDLWGIPYTQNGERYVPQFSVSDGVLMGSANQYVVKAREIEQTMQAASGQCSALTLADPAVSVPTSVSGSADIGDMPVIEGEPSVIAGVTQ</sequence>
<evidence type="ECO:0000313" key="3">
    <source>
        <dbReference type="Proteomes" id="UP000095039"/>
    </source>
</evidence>
<evidence type="ECO:0008006" key="4">
    <source>
        <dbReference type="Google" id="ProtNLM"/>
    </source>
</evidence>
<organism evidence="2 3">
    <name type="scientific">Enterovibrio norvegicus FF-454</name>
    <dbReference type="NCBI Taxonomy" id="1185651"/>
    <lineage>
        <taxon>Bacteria</taxon>
        <taxon>Pseudomonadati</taxon>
        <taxon>Pseudomonadota</taxon>
        <taxon>Gammaproteobacteria</taxon>
        <taxon>Vibrionales</taxon>
        <taxon>Vibrionaceae</taxon>
        <taxon>Enterovibrio</taxon>
    </lineage>
</organism>
<name>A0A1E5C8E3_9GAMM</name>
<dbReference type="Proteomes" id="UP000095039">
    <property type="component" value="Unassembled WGS sequence"/>
</dbReference>
<evidence type="ECO:0000313" key="2">
    <source>
        <dbReference type="EMBL" id="OEE61739.1"/>
    </source>
</evidence>
<keyword evidence="1" id="KW-0732">Signal</keyword>
<feature type="chain" id="PRO_5009172511" description="MSHA biogenesis protein MshQ" evidence="1">
    <location>
        <begin position="23"/>
        <end position="727"/>
    </location>
</feature>
<accession>A0A1E5C8E3</accession>